<dbReference type="AlphaFoldDB" id="A0A4C1T9E7"/>
<dbReference type="Proteomes" id="UP000299102">
    <property type="component" value="Unassembled WGS sequence"/>
</dbReference>
<reference evidence="1 2" key="1">
    <citation type="journal article" date="2019" name="Commun. Biol.">
        <title>The bagworm genome reveals a unique fibroin gene that provides high tensile strength.</title>
        <authorList>
            <person name="Kono N."/>
            <person name="Nakamura H."/>
            <person name="Ohtoshi R."/>
            <person name="Tomita M."/>
            <person name="Numata K."/>
            <person name="Arakawa K."/>
        </authorList>
    </citation>
    <scope>NUCLEOTIDE SEQUENCE [LARGE SCALE GENOMIC DNA]</scope>
</reference>
<organism evidence="1 2">
    <name type="scientific">Eumeta variegata</name>
    <name type="common">Bagworm moth</name>
    <name type="synonym">Eumeta japonica</name>
    <dbReference type="NCBI Taxonomy" id="151549"/>
    <lineage>
        <taxon>Eukaryota</taxon>
        <taxon>Metazoa</taxon>
        <taxon>Ecdysozoa</taxon>
        <taxon>Arthropoda</taxon>
        <taxon>Hexapoda</taxon>
        <taxon>Insecta</taxon>
        <taxon>Pterygota</taxon>
        <taxon>Neoptera</taxon>
        <taxon>Endopterygota</taxon>
        <taxon>Lepidoptera</taxon>
        <taxon>Glossata</taxon>
        <taxon>Ditrysia</taxon>
        <taxon>Tineoidea</taxon>
        <taxon>Psychidae</taxon>
        <taxon>Oiketicinae</taxon>
        <taxon>Eumeta</taxon>
    </lineage>
</organism>
<proteinExistence type="predicted"/>
<name>A0A4C1T9E7_EUMVA</name>
<sequence>MSLTDIMFPSFGRAKRSVMFLARRQGTVALHTGLTDEGWGRTVIYSDDLGVGLGPMLGNCVGQRCMKNKELEVELFIDSANSVWDSLLSGL</sequence>
<dbReference type="OrthoDB" id="7493308at2759"/>
<protein>
    <submittedName>
        <fullName evidence="1">Uncharacterized protein</fullName>
    </submittedName>
</protein>
<comment type="caution">
    <text evidence="1">The sequence shown here is derived from an EMBL/GenBank/DDBJ whole genome shotgun (WGS) entry which is preliminary data.</text>
</comment>
<evidence type="ECO:0000313" key="2">
    <source>
        <dbReference type="Proteomes" id="UP000299102"/>
    </source>
</evidence>
<evidence type="ECO:0000313" key="1">
    <source>
        <dbReference type="EMBL" id="GBP10756.1"/>
    </source>
</evidence>
<keyword evidence="2" id="KW-1185">Reference proteome</keyword>
<dbReference type="EMBL" id="BGZK01000042">
    <property type="protein sequence ID" value="GBP10756.1"/>
    <property type="molecule type" value="Genomic_DNA"/>
</dbReference>
<gene>
    <name evidence="1" type="ORF">EVAR_6310_1</name>
</gene>
<accession>A0A4C1T9E7</accession>